<evidence type="ECO:0000259" key="7">
    <source>
        <dbReference type="PROSITE" id="PS50850"/>
    </source>
</evidence>
<dbReference type="RefSeq" id="WP_136355081.1">
    <property type="nucleotide sequence ID" value="NZ_SSNY01000003.1"/>
</dbReference>
<dbReference type="PANTHER" id="PTHR42688">
    <property type="entry name" value="CONSERVED PROTEIN"/>
    <property type="match status" value="1"/>
</dbReference>
<name>A0ABY2Q8I6_9HYPH</name>
<feature type="transmembrane region" description="Helical" evidence="6">
    <location>
        <begin position="258"/>
        <end position="277"/>
    </location>
</feature>
<dbReference type="CDD" id="cd17370">
    <property type="entry name" value="MFS_MJ1317_like"/>
    <property type="match status" value="1"/>
</dbReference>
<dbReference type="Pfam" id="PF07690">
    <property type="entry name" value="MFS_1"/>
    <property type="match status" value="1"/>
</dbReference>
<keyword evidence="2" id="KW-1003">Cell membrane</keyword>
<keyword evidence="4 6" id="KW-1133">Transmembrane helix</keyword>
<comment type="subcellular location">
    <subcellularLocation>
        <location evidence="1">Cell membrane</location>
        <topology evidence="1">Multi-pass membrane protein</topology>
    </subcellularLocation>
</comment>
<evidence type="ECO:0000256" key="6">
    <source>
        <dbReference type="SAM" id="Phobius"/>
    </source>
</evidence>
<feature type="transmembrane region" description="Helical" evidence="6">
    <location>
        <begin position="223"/>
        <end position="246"/>
    </location>
</feature>
<organism evidence="8 9">
    <name type="scientific">Ollibium composti</name>
    <dbReference type="NCBI Taxonomy" id="2675109"/>
    <lineage>
        <taxon>Bacteria</taxon>
        <taxon>Pseudomonadati</taxon>
        <taxon>Pseudomonadota</taxon>
        <taxon>Alphaproteobacteria</taxon>
        <taxon>Hyphomicrobiales</taxon>
        <taxon>Phyllobacteriaceae</taxon>
        <taxon>Ollibium</taxon>
    </lineage>
</organism>
<feature type="transmembrane region" description="Helical" evidence="6">
    <location>
        <begin position="19"/>
        <end position="37"/>
    </location>
</feature>
<gene>
    <name evidence="8" type="ORF">E6C48_05950</name>
</gene>
<evidence type="ECO:0000313" key="9">
    <source>
        <dbReference type="Proteomes" id="UP000306441"/>
    </source>
</evidence>
<sequence length="410" mass="43517">MPEPLAGASQEPSRTSRTAFRFVLLVGVLSFFADFTYEGARGILGPYLALLGASATVVGLVTGFGELLGYGLRLVSGRWADATGKFWPITIFGYVVQMTSVPALAFTHTWPQAAALIILERVGKAIRNPPRDVMLSHAAGQVGGYGWVFGVHEAMDQFGAMFGPLAIAAILAHRGSYHEAFAVLLVPALINLALVGVARWLYPRPQDMESVPPSVDTQGLPRIFWIYLAGAALVAAGFADYPLIAYHFSKAGVVPGDWIAIFYAVAMGVSGAGSLAFGRLFDRFGFKVVIALTLISALFAPLVFLGGFWIAMLGAALWGIGMGVHESIIPAAVAPMVPMQRRASAFGLFTAGYGIFWFAGSAAIGILYDASVTAAIAFCLAAELAAVPIFIRVGRQYDADFLRTSASGHR</sequence>
<feature type="transmembrane region" description="Helical" evidence="6">
    <location>
        <begin position="180"/>
        <end position="202"/>
    </location>
</feature>
<dbReference type="InterPro" id="IPR020846">
    <property type="entry name" value="MFS_dom"/>
</dbReference>
<dbReference type="InterPro" id="IPR011701">
    <property type="entry name" value="MFS"/>
</dbReference>
<dbReference type="Gene3D" id="1.20.1250.20">
    <property type="entry name" value="MFS general substrate transporter like domains"/>
    <property type="match status" value="2"/>
</dbReference>
<feature type="transmembrane region" description="Helical" evidence="6">
    <location>
        <begin position="346"/>
        <end position="368"/>
    </location>
</feature>
<proteinExistence type="predicted"/>
<dbReference type="PROSITE" id="PS50850">
    <property type="entry name" value="MFS"/>
    <property type="match status" value="1"/>
</dbReference>
<evidence type="ECO:0000256" key="1">
    <source>
        <dbReference type="ARBA" id="ARBA00004651"/>
    </source>
</evidence>
<evidence type="ECO:0000256" key="5">
    <source>
        <dbReference type="ARBA" id="ARBA00023136"/>
    </source>
</evidence>
<feature type="transmembrane region" description="Helical" evidence="6">
    <location>
        <begin position="374"/>
        <end position="393"/>
    </location>
</feature>
<accession>A0ABY2Q8I6</accession>
<keyword evidence="5 6" id="KW-0472">Membrane</keyword>
<protein>
    <submittedName>
        <fullName evidence="8">MFS transporter</fullName>
    </submittedName>
</protein>
<feature type="domain" description="Major facilitator superfamily (MFS) profile" evidence="7">
    <location>
        <begin position="184"/>
        <end position="410"/>
    </location>
</feature>
<dbReference type="Proteomes" id="UP000306441">
    <property type="component" value="Unassembled WGS sequence"/>
</dbReference>
<evidence type="ECO:0000256" key="3">
    <source>
        <dbReference type="ARBA" id="ARBA00022692"/>
    </source>
</evidence>
<reference evidence="8 9" key="1">
    <citation type="submission" date="2019-04" db="EMBL/GenBank/DDBJ databases">
        <title>Mesorhizobium composti sp. nov., isolated from compost.</title>
        <authorList>
            <person name="Lin S.-Y."/>
            <person name="Hameed A."/>
            <person name="Hsieh Y.-T."/>
            <person name="Young C.-C."/>
        </authorList>
    </citation>
    <scope>NUCLEOTIDE SEQUENCE [LARGE SCALE GENOMIC DNA]</scope>
    <source>
        <strain evidence="8 9">CC-YTH430</strain>
    </source>
</reference>
<feature type="transmembrane region" description="Helical" evidence="6">
    <location>
        <begin position="86"/>
        <end position="106"/>
    </location>
</feature>
<feature type="transmembrane region" description="Helical" evidence="6">
    <location>
        <begin position="289"/>
        <end position="310"/>
    </location>
</feature>
<keyword evidence="3 6" id="KW-0812">Transmembrane</keyword>
<evidence type="ECO:0000256" key="4">
    <source>
        <dbReference type="ARBA" id="ARBA00022989"/>
    </source>
</evidence>
<comment type="caution">
    <text evidence="8">The sequence shown here is derived from an EMBL/GenBank/DDBJ whole genome shotgun (WGS) entry which is preliminary data.</text>
</comment>
<feature type="transmembrane region" description="Helical" evidence="6">
    <location>
        <begin position="43"/>
        <end position="65"/>
    </location>
</feature>
<dbReference type="PANTHER" id="PTHR42688:SF1">
    <property type="entry name" value="BLR5212 PROTEIN"/>
    <property type="match status" value="1"/>
</dbReference>
<keyword evidence="9" id="KW-1185">Reference proteome</keyword>
<dbReference type="InterPro" id="IPR036259">
    <property type="entry name" value="MFS_trans_sf"/>
</dbReference>
<feature type="transmembrane region" description="Helical" evidence="6">
    <location>
        <begin position="316"/>
        <end position="334"/>
    </location>
</feature>
<evidence type="ECO:0000256" key="2">
    <source>
        <dbReference type="ARBA" id="ARBA00022475"/>
    </source>
</evidence>
<dbReference type="InterPro" id="IPR052425">
    <property type="entry name" value="Uncharacterized_MFS-type"/>
</dbReference>
<dbReference type="EMBL" id="SSNY01000003">
    <property type="protein sequence ID" value="THF58161.1"/>
    <property type="molecule type" value="Genomic_DNA"/>
</dbReference>
<dbReference type="SUPFAM" id="SSF103473">
    <property type="entry name" value="MFS general substrate transporter"/>
    <property type="match status" value="1"/>
</dbReference>
<evidence type="ECO:0000313" key="8">
    <source>
        <dbReference type="EMBL" id="THF58161.1"/>
    </source>
</evidence>